<dbReference type="InterPro" id="IPR015422">
    <property type="entry name" value="PyrdxlP-dep_Trfase_small"/>
</dbReference>
<comment type="caution">
    <text evidence="10">The sequence shown here is derived from an EMBL/GenBank/DDBJ whole genome shotgun (WGS) entry which is preliminary data.</text>
</comment>
<comment type="function">
    <text evidence="8">Catalyzes the removal of elemental sulfur and selenium atoms from L-cysteine, L-cystine, L-selenocysteine, and L-selenocystine to produce L-alanine.</text>
</comment>
<comment type="catalytic activity">
    <reaction evidence="6 8">
        <text>(sulfur carrier)-H + L-cysteine = (sulfur carrier)-SH + L-alanine</text>
        <dbReference type="Rhea" id="RHEA:43892"/>
        <dbReference type="Rhea" id="RHEA-COMP:14737"/>
        <dbReference type="Rhea" id="RHEA-COMP:14739"/>
        <dbReference type="ChEBI" id="CHEBI:29917"/>
        <dbReference type="ChEBI" id="CHEBI:35235"/>
        <dbReference type="ChEBI" id="CHEBI:57972"/>
        <dbReference type="ChEBI" id="CHEBI:64428"/>
        <dbReference type="EC" id="2.8.1.7"/>
    </reaction>
</comment>
<sequence>MNPLELRKQFPILDQQVNGHPLVYLDNAASSQKPRSVIDAIVRYYEHDNANVHRGVHTLASRATDAYEGARAKVAKFLNAASEREIVFTRGTTTALNIVARSWARAALREGDEIVLTPMEHHANLIPWQQAAKATGAVLRYIPMQPDGTIRLSDVEATLTDRTKIVSVTHVSNVLGVVNPVKEIAALAHKRGAVMVVDGAQSAPHMKVDVRDLDCDFYAFSGHKMCGPTGIGVLYGKRELLEQMEPVEYGGEMIEHVDYYDATWKEAPWRFEGGTPIIAGAVGLAAAIDFLTEIGMDNIDRHSEALARYAYDRLSEIEGVTLYGPREGRVCLVTFNLDDVHPHDVATVLDTEGVAIRAGHHCCQPLMRKLEVTATARASFYLYNTEEDVERLAAALIKAKEFFGHAIG</sequence>
<feature type="domain" description="Aminotransferase class V" evidence="9">
    <location>
        <begin position="23"/>
        <end position="392"/>
    </location>
</feature>
<reference evidence="10 11" key="1">
    <citation type="submission" date="2021-04" db="EMBL/GenBank/DDBJ databases">
        <authorList>
            <person name="Rakotoarivonina H."/>
        </authorList>
    </citation>
    <scope>NUCLEOTIDE SEQUENCE [LARGE SCALE GENOMIC DNA]</scope>
    <source>
        <strain evidence="10 11">XE</strain>
    </source>
</reference>
<evidence type="ECO:0000256" key="8">
    <source>
        <dbReference type="RuleBase" id="RU004506"/>
    </source>
</evidence>
<organism evidence="10 11">
    <name type="scientific">Thermobacillus xylanilyticus</name>
    <dbReference type="NCBI Taxonomy" id="76633"/>
    <lineage>
        <taxon>Bacteria</taxon>
        <taxon>Bacillati</taxon>
        <taxon>Bacillota</taxon>
        <taxon>Bacilli</taxon>
        <taxon>Bacillales</taxon>
        <taxon>Paenibacillaceae</taxon>
        <taxon>Thermobacillus</taxon>
    </lineage>
</organism>
<protein>
    <recommendedName>
        <fullName evidence="3 8">Cysteine desulfurase</fullName>
        <ecNumber evidence="3 8">2.8.1.7</ecNumber>
    </recommendedName>
</protein>
<dbReference type="InterPro" id="IPR020578">
    <property type="entry name" value="Aminotrans_V_PyrdxlP_BS"/>
</dbReference>
<dbReference type="InterPro" id="IPR015421">
    <property type="entry name" value="PyrdxlP-dep_Trfase_major"/>
</dbReference>
<proteinExistence type="inferred from homology"/>
<dbReference type="InterPro" id="IPR015424">
    <property type="entry name" value="PyrdxlP-dep_Trfase"/>
</dbReference>
<dbReference type="EC" id="2.8.1.7" evidence="3 8"/>
<comment type="similarity">
    <text evidence="2 8">Belongs to the class-V pyridoxal-phosphate-dependent aminotransferase family. Csd subfamily.</text>
</comment>
<evidence type="ECO:0000256" key="1">
    <source>
        <dbReference type="ARBA" id="ARBA00001933"/>
    </source>
</evidence>
<evidence type="ECO:0000256" key="4">
    <source>
        <dbReference type="ARBA" id="ARBA00022679"/>
    </source>
</evidence>
<evidence type="ECO:0000256" key="2">
    <source>
        <dbReference type="ARBA" id="ARBA00010447"/>
    </source>
</evidence>
<dbReference type="Pfam" id="PF00266">
    <property type="entry name" value="Aminotran_5"/>
    <property type="match status" value="1"/>
</dbReference>
<evidence type="ECO:0000313" key="11">
    <source>
        <dbReference type="Proteomes" id="UP000681526"/>
    </source>
</evidence>
<keyword evidence="11" id="KW-1185">Reference proteome</keyword>
<gene>
    <name evidence="10" type="primary">txxe 3179-csd</name>
    <name evidence="10" type="ORF">TXXE_16815</name>
</gene>
<evidence type="ECO:0000256" key="3">
    <source>
        <dbReference type="ARBA" id="ARBA00012239"/>
    </source>
</evidence>
<dbReference type="PANTHER" id="PTHR43586:SF8">
    <property type="entry name" value="CYSTEINE DESULFURASE 1, CHLOROPLASTIC"/>
    <property type="match status" value="1"/>
</dbReference>
<comment type="cofactor">
    <cofactor evidence="1 7">
        <name>pyridoxal 5'-phosphate</name>
        <dbReference type="ChEBI" id="CHEBI:597326"/>
    </cofactor>
</comment>
<dbReference type="SUPFAM" id="SSF53383">
    <property type="entry name" value="PLP-dependent transferases"/>
    <property type="match status" value="1"/>
</dbReference>
<evidence type="ECO:0000256" key="7">
    <source>
        <dbReference type="RuleBase" id="RU004504"/>
    </source>
</evidence>
<dbReference type="Gene3D" id="3.90.1150.10">
    <property type="entry name" value="Aspartate Aminotransferase, domain 1"/>
    <property type="match status" value="1"/>
</dbReference>
<dbReference type="RefSeq" id="WP_213485999.1">
    <property type="nucleotide sequence ID" value="NZ_CAJRAY010000085.1"/>
</dbReference>
<dbReference type="Gene3D" id="3.40.640.10">
    <property type="entry name" value="Type I PLP-dependent aspartate aminotransferase-like (Major domain)"/>
    <property type="match status" value="1"/>
</dbReference>
<evidence type="ECO:0000313" key="10">
    <source>
        <dbReference type="EMBL" id="CAG5091870.1"/>
    </source>
</evidence>
<name>A0ABM8V846_THEXY</name>
<dbReference type="Proteomes" id="UP000681526">
    <property type="component" value="Unassembled WGS sequence"/>
</dbReference>
<keyword evidence="4 8" id="KW-0808">Transferase</keyword>
<dbReference type="PROSITE" id="PS00595">
    <property type="entry name" value="AA_TRANSFER_CLASS_5"/>
    <property type="match status" value="1"/>
</dbReference>
<dbReference type="PANTHER" id="PTHR43586">
    <property type="entry name" value="CYSTEINE DESULFURASE"/>
    <property type="match status" value="1"/>
</dbReference>
<dbReference type="InterPro" id="IPR010970">
    <property type="entry name" value="Cys_dSase_SufS"/>
</dbReference>
<keyword evidence="5 8" id="KW-0663">Pyridoxal phosphate</keyword>
<dbReference type="InterPro" id="IPR000192">
    <property type="entry name" value="Aminotrans_V_dom"/>
</dbReference>
<evidence type="ECO:0000256" key="6">
    <source>
        <dbReference type="ARBA" id="ARBA00050776"/>
    </source>
</evidence>
<evidence type="ECO:0000256" key="5">
    <source>
        <dbReference type="ARBA" id="ARBA00022898"/>
    </source>
</evidence>
<dbReference type="NCBIfam" id="TIGR01979">
    <property type="entry name" value="sufS"/>
    <property type="match status" value="1"/>
</dbReference>
<evidence type="ECO:0000259" key="9">
    <source>
        <dbReference type="Pfam" id="PF00266"/>
    </source>
</evidence>
<dbReference type="GO" id="GO:0031071">
    <property type="term" value="F:cysteine desulfurase activity"/>
    <property type="evidence" value="ECO:0007669"/>
    <property type="project" value="UniProtKB-EC"/>
</dbReference>
<dbReference type="EMBL" id="CAJRAY010000085">
    <property type="protein sequence ID" value="CAG5091870.1"/>
    <property type="molecule type" value="Genomic_DNA"/>
</dbReference>
<dbReference type="PIRSF" id="PIRSF005572">
    <property type="entry name" value="NifS"/>
    <property type="match status" value="1"/>
</dbReference>
<dbReference type="CDD" id="cd06453">
    <property type="entry name" value="SufS_like"/>
    <property type="match status" value="1"/>
</dbReference>
<dbReference type="InterPro" id="IPR016454">
    <property type="entry name" value="Cysteine_dSase"/>
</dbReference>
<accession>A0ABM8V846</accession>